<keyword evidence="3" id="KW-1185">Reference proteome</keyword>
<organism evidence="2 3">
    <name type="scientific">Trichinella zimbabwensis</name>
    <dbReference type="NCBI Taxonomy" id="268475"/>
    <lineage>
        <taxon>Eukaryota</taxon>
        <taxon>Metazoa</taxon>
        <taxon>Ecdysozoa</taxon>
        <taxon>Nematoda</taxon>
        <taxon>Enoplea</taxon>
        <taxon>Dorylaimia</taxon>
        <taxon>Trichinellida</taxon>
        <taxon>Trichinellidae</taxon>
        <taxon>Trichinella</taxon>
    </lineage>
</organism>
<dbReference type="EMBL" id="JYDP01000005">
    <property type="protein sequence ID" value="KRZ17826.1"/>
    <property type="molecule type" value="Genomic_DNA"/>
</dbReference>
<feature type="non-terminal residue" evidence="2">
    <location>
        <position position="1"/>
    </location>
</feature>
<sequence length="103" mass="11884">LDRDKKKYEENESIVLKNLTPHDQAFIKARKEAAAGQSRSAAKMTRRSMKMPKPLHIGQNITLRVPDVNRGPVDLKNFLVEDCTLLATEKENWHITLQLQIYK</sequence>
<dbReference type="OrthoDB" id="5918934at2759"/>
<accession>A0A0V1I624</accession>
<dbReference type="AlphaFoldDB" id="A0A0V1I624"/>
<comment type="caution">
    <text evidence="2">The sequence shown here is derived from an EMBL/GenBank/DDBJ whole genome shotgun (WGS) entry which is preliminary data.</text>
</comment>
<evidence type="ECO:0000313" key="3">
    <source>
        <dbReference type="Proteomes" id="UP000055024"/>
    </source>
</evidence>
<feature type="region of interest" description="Disordered" evidence="1">
    <location>
        <begin position="32"/>
        <end position="55"/>
    </location>
</feature>
<gene>
    <name evidence="2" type="ORF">T11_5938</name>
</gene>
<dbReference type="Proteomes" id="UP000055024">
    <property type="component" value="Unassembled WGS sequence"/>
</dbReference>
<evidence type="ECO:0000313" key="2">
    <source>
        <dbReference type="EMBL" id="KRZ17826.1"/>
    </source>
</evidence>
<name>A0A0V1I624_9BILA</name>
<evidence type="ECO:0000256" key="1">
    <source>
        <dbReference type="SAM" id="MobiDB-lite"/>
    </source>
</evidence>
<proteinExistence type="predicted"/>
<protein>
    <submittedName>
        <fullName evidence="2">Uncharacterized protein</fullName>
    </submittedName>
</protein>
<reference evidence="2 3" key="1">
    <citation type="submission" date="2015-01" db="EMBL/GenBank/DDBJ databases">
        <title>Evolution of Trichinella species and genotypes.</title>
        <authorList>
            <person name="Korhonen P.K."/>
            <person name="Edoardo P."/>
            <person name="Giuseppe L.R."/>
            <person name="Gasser R.B."/>
        </authorList>
    </citation>
    <scope>NUCLEOTIDE SEQUENCE [LARGE SCALE GENOMIC DNA]</scope>
    <source>
        <strain evidence="2">ISS1029</strain>
    </source>
</reference>